<keyword evidence="2" id="KW-1185">Reference proteome</keyword>
<comment type="caution">
    <text evidence="1">The sequence shown here is derived from an EMBL/GenBank/DDBJ whole genome shotgun (WGS) entry which is preliminary data.</text>
</comment>
<evidence type="ECO:0000313" key="2">
    <source>
        <dbReference type="Proteomes" id="UP000799755"/>
    </source>
</evidence>
<dbReference type="Proteomes" id="UP000799755">
    <property type="component" value="Unassembled WGS sequence"/>
</dbReference>
<accession>A0ACB6RFP4</accession>
<sequence>MFDESVPYAQSDLALPRSSQGTSLGYSVSLTPASNRGFPNDSVVKPISPFTDCHSTTASPPLLLTAFVCYNGRQYYNNPRSLTSTSTIFQGRSDYGTSRQPAPDRSIIRGGEQDWANSQELRMRILGVARTAGTFDIHKALSQYGNIVRIEMQPGIIDSVVYIIFQPLPPQNLLSRTINIANVPVRVQVLPPRVFYVPSPVDPSKVFKEVNILLSNSIDFGLRVGDTSMMTMLTTGGQNEVQVMLNLKRKVIDIKFPLKVDEETQKYRFQLPLSLLEHIYKVPDAKTGQVALIIPFNSPPRFFKEVERKKIHETFKQSERTWIDWLAWYRQTDVVDDKTKRRMEFQPIMNHKDSVILNIGRWTIYKLLFSPSALASSQFEEFTAALADHGVLIKDQVGYTFVGKATPPLWTSLEEEYSSEHLRPSSSSLPSALDDLLTSQVHLSFPTRYQLEVCLTNGYLKEHNISQTFLERLASMVPAEAQHILEIVADKQTVYYDPMEIFHIHVKTKLAKKIPSYCVLTRTANITPTMIHVATPVVETSNRIIRKFNGDADRFLRVKFSDEKTEGRIGSQGDNRSEALFKRIEHAMTQGIIVAGRFYQFLAFGNSQFREHGAYFFAPTTSLNADDIRSSMGSFDHIKTVAKYGARIGQCFSTTRAIKSPGRDFILKEIPDIIRNGYIFTDGVGKLSLFVAQMAAQELGLQNPFDDPPSLYQFRLAGYKGVLAVDPKLAGPELHTRPSQYKFKTKQEGLEIIRASAFATACFNRQLIIILSTLGVPDYNFIRKQQHMVNYLERATKKESVALERLQRNIDFNQTTLTMAKMILHGFMRSRDPFMMSLLELWRAFHIKSLKEKARIAIDDGAFVLGCVDETAKLQGHYNDTQSREGVSREEKLASLPEIFIQISDPEHKGRYKVVQGICILARNPSLHAGDIRVVRAIDVKDLHHLKNVVVLPQTGDRDLANMCSGGDLDGDDYLVMWDSDFLPKDINEPPMDFTPDKSHEKDGTITIQDIMAFFVTYIKNDSLARIALSHLAQADFNEAGARSDKCLELAKLHSQAVDYPKSGIPAIMGPELKPKKWPHFMDSKYRTKEQIYKSTNVLGILFDQVKLVDFKPRYENQFDPRILNAFELDDQALESAASIKSAYDSSLRRLMAKHSIRTEFEAWSIFVLSHNQEARDYTFAEEFGKTVNALKQQFRDLCREAAGATSAADFTRMAPFVAAMYTVTAQELKAALLECSMSKVVGGENIPFRKMDPEHMPLMSFPWLFVYELGEIATSGVSKKAKKDAYLKLGVVDIETIEGVTHYGELLKLDFGPAGAEQPTHSHSRGGGAQVLQKDSEDIHKSYRGDTADVHMETFSGGESIIASSEDLTLEGSKQNELIKPVQPVEQTEDEGDEQEVKVPEKKLSAMDRLRRLG</sequence>
<reference evidence="1" key="1">
    <citation type="journal article" date="2020" name="Stud. Mycol.">
        <title>101 Dothideomycetes genomes: a test case for predicting lifestyles and emergence of pathogens.</title>
        <authorList>
            <person name="Haridas S."/>
            <person name="Albert R."/>
            <person name="Binder M."/>
            <person name="Bloem J."/>
            <person name="Labutti K."/>
            <person name="Salamov A."/>
            <person name="Andreopoulos B."/>
            <person name="Baker S."/>
            <person name="Barry K."/>
            <person name="Bills G."/>
            <person name="Bluhm B."/>
            <person name="Cannon C."/>
            <person name="Castanera R."/>
            <person name="Culley D."/>
            <person name="Daum C."/>
            <person name="Ezra D."/>
            <person name="Gonzalez J."/>
            <person name="Henrissat B."/>
            <person name="Kuo A."/>
            <person name="Liang C."/>
            <person name="Lipzen A."/>
            <person name="Lutzoni F."/>
            <person name="Magnuson J."/>
            <person name="Mondo S."/>
            <person name="Nolan M."/>
            <person name="Ohm R."/>
            <person name="Pangilinan J."/>
            <person name="Park H.-J."/>
            <person name="Ramirez L."/>
            <person name="Alfaro M."/>
            <person name="Sun H."/>
            <person name="Tritt A."/>
            <person name="Yoshinaga Y."/>
            <person name="Zwiers L.-H."/>
            <person name="Turgeon B."/>
            <person name="Goodwin S."/>
            <person name="Spatafora J."/>
            <person name="Crous P."/>
            <person name="Grigoriev I."/>
        </authorList>
    </citation>
    <scope>NUCLEOTIDE SEQUENCE</scope>
    <source>
        <strain evidence="1">ATCC 200398</strain>
    </source>
</reference>
<evidence type="ECO:0000313" key="1">
    <source>
        <dbReference type="EMBL" id="KAF2477291.1"/>
    </source>
</evidence>
<proteinExistence type="predicted"/>
<organism evidence="1 2">
    <name type="scientific">Lindgomyces ingoldianus</name>
    <dbReference type="NCBI Taxonomy" id="673940"/>
    <lineage>
        <taxon>Eukaryota</taxon>
        <taxon>Fungi</taxon>
        <taxon>Dikarya</taxon>
        <taxon>Ascomycota</taxon>
        <taxon>Pezizomycotina</taxon>
        <taxon>Dothideomycetes</taxon>
        <taxon>Pleosporomycetidae</taxon>
        <taxon>Pleosporales</taxon>
        <taxon>Lindgomycetaceae</taxon>
        <taxon>Lindgomyces</taxon>
    </lineage>
</organism>
<gene>
    <name evidence="1" type="ORF">BDR25DRAFT_331071</name>
</gene>
<protein>
    <submittedName>
        <fullName evidence="1">RdRP-domain-containing protein</fullName>
    </submittedName>
</protein>
<name>A0ACB6RFP4_9PLEO</name>
<dbReference type="EMBL" id="MU003493">
    <property type="protein sequence ID" value="KAF2477291.1"/>
    <property type="molecule type" value="Genomic_DNA"/>
</dbReference>